<feature type="chain" id="PRO_5003034604" description="DUF1549 domain-containing protein" evidence="1">
    <location>
        <begin position="27"/>
        <end position="544"/>
    </location>
</feature>
<gene>
    <name evidence="4" type="ordered locus">Psta_0637</name>
</gene>
<proteinExistence type="predicted"/>
<dbReference type="PANTHER" id="PTHR35889:SF3">
    <property type="entry name" value="F-BOX DOMAIN-CONTAINING PROTEIN"/>
    <property type="match status" value="1"/>
</dbReference>
<evidence type="ECO:0008006" key="6">
    <source>
        <dbReference type="Google" id="ProtNLM"/>
    </source>
</evidence>
<reference evidence="4 5" key="1">
    <citation type="journal article" date="2009" name="Stand. Genomic Sci.">
        <title>Complete genome sequence of Pirellula staleyi type strain (ATCC 27377).</title>
        <authorList>
            <person name="Clum A."/>
            <person name="Tindall B.J."/>
            <person name="Sikorski J."/>
            <person name="Ivanova N."/>
            <person name="Mavrommatis K."/>
            <person name="Lucas S."/>
            <person name="Glavina del Rio T."/>
            <person name="Nolan M."/>
            <person name="Chen F."/>
            <person name="Tice H."/>
            <person name="Pitluck S."/>
            <person name="Cheng J.F."/>
            <person name="Chertkov O."/>
            <person name="Brettin T."/>
            <person name="Han C."/>
            <person name="Detter J.C."/>
            <person name="Kuske C."/>
            <person name="Bruce D."/>
            <person name="Goodwin L."/>
            <person name="Ovchinikova G."/>
            <person name="Pati A."/>
            <person name="Mikhailova N."/>
            <person name="Chen A."/>
            <person name="Palaniappan K."/>
            <person name="Land M."/>
            <person name="Hauser L."/>
            <person name="Chang Y.J."/>
            <person name="Jeffries C.D."/>
            <person name="Chain P."/>
            <person name="Rohde M."/>
            <person name="Goker M."/>
            <person name="Bristow J."/>
            <person name="Eisen J.A."/>
            <person name="Markowitz V."/>
            <person name="Hugenholtz P."/>
            <person name="Kyrpides N.C."/>
            <person name="Klenk H.P."/>
            <person name="Lapidus A."/>
        </authorList>
    </citation>
    <scope>NUCLEOTIDE SEQUENCE [LARGE SCALE GENOMIC DNA]</scope>
    <source>
        <strain evidence="5">ATCC 27377 / DSM 6068 / ICPB 4128</strain>
    </source>
</reference>
<organism evidence="4 5">
    <name type="scientific">Pirellula staleyi (strain ATCC 27377 / DSM 6068 / ICPB 4128)</name>
    <name type="common">Pirella staleyi</name>
    <dbReference type="NCBI Taxonomy" id="530564"/>
    <lineage>
        <taxon>Bacteria</taxon>
        <taxon>Pseudomonadati</taxon>
        <taxon>Planctomycetota</taxon>
        <taxon>Planctomycetia</taxon>
        <taxon>Pirellulales</taxon>
        <taxon>Pirellulaceae</taxon>
        <taxon>Pirellula</taxon>
    </lineage>
</organism>
<evidence type="ECO:0000259" key="3">
    <source>
        <dbReference type="Pfam" id="PF07587"/>
    </source>
</evidence>
<evidence type="ECO:0000259" key="2">
    <source>
        <dbReference type="Pfam" id="PF07583"/>
    </source>
</evidence>
<dbReference type="InterPro" id="IPR022655">
    <property type="entry name" value="DUF1553"/>
</dbReference>
<evidence type="ECO:0000313" key="4">
    <source>
        <dbReference type="EMBL" id="ADB15323.1"/>
    </source>
</evidence>
<evidence type="ECO:0000313" key="5">
    <source>
        <dbReference type="Proteomes" id="UP000001887"/>
    </source>
</evidence>
<dbReference type="STRING" id="530564.Psta_0637"/>
<keyword evidence="5" id="KW-1185">Reference proteome</keyword>
<dbReference type="AlphaFoldDB" id="D2R4H5"/>
<evidence type="ECO:0000256" key="1">
    <source>
        <dbReference type="SAM" id="SignalP"/>
    </source>
</evidence>
<dbReference type="Proteomes" id="UP000001887">
    <property type="component" value="Chromosome"/>
</dbReference>
<protein>
    <recommendedName>
        <fullName evidence="6">DUF1549 domain-containing protein</fullName>
    </recommendedName>
</protein>
<keyword evidence="1" id="KW-0732">Signal</keyword>
<dbReference type="OrthoDB" id="289126at2"/>
<dbReference type="PANTHER" id="PTHR35889">
    <property type="entry name" value="CYCLOINULO-OLIGOSACCHARIDE FRUCTANOTRANSFERASE-RELATED"/>
    <property type="match status" value="1"/>
</dbReference>
<dbReference type="Pfam" id="PF07583">
    <property type="entry name" value="PSCyt2"/>
    <property type="match status" value="1"/>
</dbReference>
<feature type="domain" description="DUF1553" evidence="3">
    <location>
        <begin position="292"/>
        <end position="401"/>
    </location>
</feature>
<dbReference type="InterPro" id="IPR011444">
    <property type="entry name" value="DUF1549"/>
</dbReference>
<sequence length="544" mass="60739" precursor="true">MPRSLSLACCALATLLALTLGSWASAEDLLPADKPIEEAINHYITARLAAKSITPAPLADDANLLRRTMLDLVGRPPIAAEVRAYQANTDPAKRTLMVDSLLATPSFVRQQTAELDALLMKGARGSLRDYLAEAVKNNKPWSDMFRDMIVGQEGDTEQKGAIQFIRSRTADLDQLTADASVLFFGVNVSCAKCHDHPLVSDWTQEHYFGMKSFFSRTFEVGDRIGEKSYGLVDYKTVEGESKVAKLMFLTSEVVDEPASAEPDEAARKAEKELLEQLKKEKQTPPAPAFSRRAKLVEVGLAKRDDSFFARAAVNHTWNRLLGRGLVMPVDQMHSENPASHPELLAWLARDFQEHNYDLKRLVRGIVLSEAYARSSRWEASSERPADDYFAAALVRPLKPWQYATALRLATLAPERFPADLSAEELEKRMEQTEGSARGLAGLFELPGEEFQVSVDEALLLSNSDRIQNELLRDGGDTLVGMLEKIDNTAERAETAVWQTTARNPESVEVEAIRTYFDARSDRRKEAVKQVIWSLITSSELRFNY</sequence>
<dbReference type="KEGG" id="psl:Psta_0637"/>
<dbReference type="EMBL" id="CP001848">
    <property type="protein sequence ID" value="ADB15323.1"/>
    <property type="molecule type" value="Genomic_DNA"/>
</dbReference>
<accession>D2R4H5</accession>
<name>D2R4H5_PIRSD</name>
<dbReference type="HOGENOM" id="CLU_005632_2_0_0"/>
<feature type="signal peptide" evidence="1">
    <location>
        <begin position="1"/>
        <end position="26"/>
    </location>
</feature>
<feature type="domain" description="DUF1549" evidence="2">
    <location>
        <begin position="40"/>
        <end position="217"/>
    </location>
</feature>
<dbReference type="Pfam" id="PF07587">
    <property type="entry name" value="PSD1"/>
    <property type="match status" value="1"/>
</dbReference>
<dbReference type="eggNOG" id="COG1196">
    <property type="taxonomic scope" value="Bacteria"/>
</dbReference>